<evidence type="ECO:0000256" key="2">
    <source>
        <dbReference type="ARBA" id="ARBA00005336"/>
    </source>
</evidence>
<keyword evidence="4 7" id="KW-0378">Hydrolase</keyword>
<gene>
    <name evidence="7" type="primary">nagZ</name>
    <name evidence="7" type="ORF">H8J70_07890</name>
</gene>
<evidence type="ECO:0000313" key="7">
    <source>
        <dbReference type="EMBL" id="MBC3537170.1"/>
    </source>
</evidence>
<evidence type="ECO:0000259" key="6">
    <source>
        <dbReference type="Pfam" id="PF00933"/>
    </source>
</evidence>
<dbReference type="EC" id="3.2.1.52" evidence="3"/>
<dbReference type="Gene3D" id="3.20.20.300">
    <property type="entry name" value="Glycoside hydrolase, family 3, N-terminal domain"/>
    <property type="match status" value="1"/>
</dbReference>
<protein>
    <recommendedName>
        <fullName evidence="3">beta-N-acetylhexosaminidase</fullName>
        <ecNumber evidence="3">3.2.1.52</ecNumber>
    </recommendedName>
</protein>
<dbReference type="NCBIfam" id="NF003740">
    <property type="entry name" value="PRK05337.1"/>
    <property type="match status" value="1"/>
</dbReference>
<dbReference type="SUPFAM" id="SSF51445">
    <property type="entry name" value="(Trans)glycosidases"/>
    <property type="match status" value="1"/>
</dbReference>
<comment type="catalytic activity">
    <reaction evidence="1">
        <text>Hydrolysis of terminal non-reducing N-acetyl-D-hexosamine residues in N-acetyl-beta-D-hexosaminides.</text>
        <dbReference type="EC" id="3.2.1.52"/>
    </reaction>
</comment>
<dbReference type="Proteomes" id="UP000606870">
    <property type="component" value="Unassembled WGS sequence"/>
</dbReference>
<reference evidence="7 8" key="1">
    <citation type="submission" date="2020-08" db="EMBL/GenBank/DDBJ databases">
        <authorList>
            <person name="Liu C."/>
            <person name="Sun Q."/>
        </authorList>
    </citation>
    <scope>NUCLEOTIDE SEQUENCE [LARGE SCALE GENOMIC DNA]</scope>
    <source>
        <strain evidence="7 8">NSJ-59</strain>
    </source>
</reference>
<sequence>MKQSGTVEEQAEAIVAAMTPEQRVGQLMMVGIQGTSVDQDAAYQIAQYHMGNIILFDRNMQSTQQVKDLNRTLTRQIRKESGGVAPFIAVDQEGGFVMRMREAFPRIPSEQQLGESGDPAAAKEWAKKTGKQLKDMGFSMNFAPVVDLGSASERSYSKDPAVVTAFAAEAIAGYEEEKIWCSLKHFPGIGRVKTDPHIDGDVVTASKEELLAQDMKPFAELIHTESPQHMFIMVSNVTFPALDPSLPACVSEPVMTGILRQQFGYQGLIISDDMEMGAMAKHYAFADMGVMAIKAGADLVLVCHEYAHEQETYAGLLKAYKQDASFRRLVDEKVVRIVRTKLAGEQQGYLPAAQ</sequence>
<dbReference type="InterPro" id="IPR017853">
    <property type="entry name" value="GH"/>
</dbReference>
<dbReference type="PANTHER" id="PTHR30480">
    <property type="entry name" value="BETA-HEXOSAMINIDASE-RELATED"/>
    <property type="match status" value="1"/>
</dbReference>
<proteinExistence type="inferred from homology"/>
<name>A0ABR6VIT5_9FIRM</name>
<dbReference type="InterPro" id="IPR001764">
    <property type="entry name" value="Glyco_hydro_3_N"/>
</dbReference>
<evidence type="ECO:0000256" key="3">
    <source>
        <dbReference type="ARBA" id="ARBA00012663"/>
    </source>
</evidence>
<evidence type="ECO:0000256" key="4">
    <source>
        <dbReference type="ARBA" id="ARBA00022801"/>
    </source>
</evidence>
<evidence type="ECO:0000256" key="5">
    <source>
        <dbReference type="ARBA" id="ARBA00023295"/>
    </source>
</evidence>
<dbReference type="Pfam" id="PF00933">
    <property type="entry name" value="Glyco_hydro_3"/>
    <property type="match status" value="1"/>
</dbReference>
<comment type="caution">
    <text evidence="7">The sequence shown here is derived from an EMBL/GenBank/DDBJ whole genome shotgun (WGS) entry which is preliminary data.</text>
</comment>
<evidence type="ECO:0000313" key="8">
    <source>
        <dbReference type="Proteomes" id="UP000606870"/>
    </source>
</evidence>
<keyword evidence="5 7" id="KW-0326">Glycosidase</keyword>
<dbReference type="InterPro" id="IPR050226">
    <property type="entry name" value="NagZ_Beta-hexosaminidase"/>
</dbReference>
<dbReference type="PANTHER" id="PTHR30480:SF13">
    <property type="entry name" value="BETA-HEXOSAMINIDASE"/>
    <property type="match status" value="1"/>
</dbReference>
<evidence type="ECO:0000256" key="1">
    <source>
        <dbReference type="ARBA" id="ARBA00001231"/>
    </source>
</evidence>
<feature type="domain" description="Glycoside hydrolase family 3 N-terminal" evidence="6">
    <location>
        <begin position="21"/>
        <end position="339"/>
    </location>
</feature>
<accession>A0ABR6VIT5</accession>
<organism evidence="7 8">
    <name type="scientific">Megasphaera hominis</name>
    <dbReference type="NCBI Taxonomy" id="159836"/>
    <lineage>
        <taxon>Bacteria</taxon>
        <taxon>Bacillati</taxon>
        <taxon>Bacillota</taxon>
        <taxon>Negativicutes</taxon>
        <taxon>Veillonellales</taxon>
        <taxon>Veillonellaceae</taxon>
        <taxon>Megasphaera</taxon>
    </lineage>
</organism>
<keyword evidence="8" id="KW-1185">Reference proteome</keyword>
<dbReference type="InterPro" id="IPR036962">
    <property type="entry name" value="Glyco_hydro_3_N_sf"/>
</dbReference>
<comment type="similarity">
    <text evidence="2">Belongs to the glycosyl hydrolase 3 family.</text>
</comment>
<dbReference type="GO" id="GO:0004563">
    <property type="term" value="F:beta-N-acetylhexosaminidase activity"/>
    <property type="evidence" value="ECO:0007669"/>
    <property type="project" value="UniProtKB-EC"/>
</dbReference>
<dbReference type="EMBL" id="JACOGK010000021">
    <property type="protein sequence ID" value="MBC3537170.1"/>
    <property type="molecule type" value="Genomic_DNA"/>
</dbReference>